<gene>
    <name evidence="1" type="ORF">TtJL18_2404</name>
</gene>
<dbReference type="RefSeq" id="WP_014632254.1">
    <property type="nucleotide sequence ID" value="NC_017590.1"/>
</dbReference>
<accession>H9ZV69</accession>
<dbReference type="EMBL" id="CP003254">
    <property type="protein sequence ID" value="AFH40229.1"/>
    <property type="molecule type" value="Genomic_DNA"/>
</dbReference>
<evidence type="ECO:0000313" key="2">
    <source>
        <dbReference type="Proteomes" id="UP000007388"/>
    </source>
</evidence>
<protein>
    <recommendedName>
        <fullName evidence="3">Cytotoxic translational repressor of toxin-antitoxin stability system</fullName>
    </recommendedName>
</protein>
<evidence type="ECO:0000313" key="1">
    <source>
        <dbReference type="EMBL" id="AFH40229.1"/>
    </source>
</evidence>
<dbReference type="HOGENOM" id="CLU_2792687_0_0_0"/>
<dbReference type="Proteomes" id="UP000007388">
    <property type="component" value="Plasmid pTTJL1802"/>
</dbReference>
<evidence type="ECO:0008006" key="3">
    <source>
        <dbReference type="Google" id="ProtNLM"/>
    </source>
</evidence>
<sequence length="68" mass="8006">MELERIEKRLAFLGEPLFRGLSDRPSPFVPWEGRMVRLGREMRVDGWSVWYEVLGRKGVVLYALEARV</sequence>
<keyword evidence="1" id="KW-0614">Plasmid</keyword>
<proteinExistence type="predicted"/>
<dbReference type="PATRIC" id="fig|798128.4.peg.2342"/>
<geneLocation type="plasmid" evidence="1 2">
    <name>pTTJL1802</name>
</geneLocation>
<organism evidence="1 2">
    <name type="scientific">Thermus thermophilus JL-18</name>
    <dbReference type="NCBI Taxonomy" id="798128"/>
    <lineage>
        <taxon>Bacteria</taxon>
        <taxon>Thermotogati</taxon>
        <taxon>Deinococcota</taxon>
        <taxon>Deinococci</taxon>
        <taxon>Thermales</taxon>
        <taxon>Thermaceae</taxon>
        <taxon>Thermus</taxon>
    </lineage>
</organism>
<reference evidence="1 2" key="1">
    <citation type="journal article" date="2013" name="Genome Announc.">
        <title>Whole Genome Sequencing of Thermus oshimai JL-2 and Thermus thermophilus JL-18, Incomplete Denitrifiers from the United States Great Basin.</title>
        <authorList>
            <person name="Murugapiran S.K."/>
            <person name="Huntemann M."/>
            <person name="Wei C.L."/>
            <person name="Han J."/>
            <person name="Detter J.C."/>
            <person name="Han C.S."/>
            <person name="Erkkila T.H."/>
            <person name="Teshima H."/>
            <person name="Chen A."/>
            <person name="Kyrpides N."/>
            <person name="Mavrommatis K."/>
            <person name="Markowitz V."/>
            <person name="Szeto E."/>
            <person name="Ivanova N."/>
            <person name="Pagani I."/>
            <person name="Lam J."/>
            <person name="McDonald A.I."/>
            <person name="Dodsworth J.A."/>
            <person name="Pati A."/>
            <person name="Goodwin L."/>
            <person name="Peters L."/>
            <person name="Pitluck S."/>
            <person name="Woyke T."/>
            <person name="Hedlund B.P."/>
        </authorList>
    </citation>
    <scope>NUCLEOTIDE SEQUENCE [LARGE SCALE GENOMIC DNA]</scope>
    <source>
        <strain evidence="1 2">JL-18</strain>
        <plasmid evidence="1 2">pTTJL1802</plasmid>
    </source>
</reference>
<dbReference type="KEGG" id="ttl:TtJL18_2404"/>
<dbReference type="AlphaFoldDB" id="H9ZV69"/>
<name>H9ZV69_THETH</name>